<keyword evidence="3" id="KW-1185">Reference proteome</keyword>
<organism evidence="2 3">
    <name type="scientific">Robbsia andropogonis</name>
    <dbReference type="NCBI Taxonomy" id="28092"/>
    <lineage>
        <taxon>Bacteria</taxon>
        <taxon>Pseudomonadati</taxon>
        <taxon>Pseudomonadota</taxon>
        <taxon>Betaproteobacteria</taxon>
        <taxon>Burkholderiales</taxon>
        <taxon>Burkholderiaceae</taxon>
        <taxon>Robbsia</taxon>
    </lineage>
</organism>
<gene>
    <name evidence="2" type="ORF">WM40_21710</name>
</gene>
<feature type="compositionally biased region" description="Basic and acidic residues" evidence="1">
    <location>
        <begin position="1"/>
        <end position="25"/>
    </location>
</feature>
<evidence type="ECO:0000313" key="3">
    <source>
        <dbReference type="Proteomes" id="UP000033618"/>
    </source>
</evidence>
<dbReference type="Proteomes" id="UP000033618">
    <property type="component" value="Unassembled WGS sequence"/>
</dbReference>
<name>A0A0F5JVK3_9BURK</name>
<accession>A0A0F5JVK3</accession>
<dbReference type="AlphaFoldDB" id="A0A0F5JVK3"/>
<comment type="caution">
    <text evidence="2">The sequence shown here is derived from an EMBL/GenBank/DDBJ whole genome shotgun (WGS) entry which is preliminary data.</text>
</comment>
<reference evidence="2 3" key="1">
    <citation type="submission" date="2015-03" db="EMBL/GenBank/DDBJ databases">
        <title>Draft Genome Sequence of Burkholderia andropogonis type strain ICMP2807, isolated from Sorghum bicolor.</title>
        <authorList>
            <person name="Lopes-Santos L."/>
            <person name="Castro D.B."/>
            <person name="Ottoboni L.M."/>
            <person name="Park D."/>
            <person name="Weirc B.S."/>
            <person name="Destefano S.A."/>
        </authorList>
    </citation>
    <scope>NUCLEOTIDE SEQUENCE [LARGE SCALE GENOMIC DNA]</scope>
    <source>
        <strain evidence="2 3">ICMP2807</strain>
    </source>
</reference>
<proteinExistence type="predicted"/>
<evidence type="ECO:0000313" key="2">
    <source>
        <dbReference type="EMBL" id="KKB61695.1"/>
    </source>
</evidence>
<sequence length="103" mass="12109">MRNAPDRKVVQARTESRIDGRRHVSSESVHQMQQKKYIPAVTPDRHLRQTTKHAGHLIRHPFAHSRMARITVYPYSITDRSKERCIADTWLKPCIDPRQEMPV</sequence>
<dbReference type="EMBL" id="LAQU01000034">
    <property type="protein sequence ID" value="KKB61695.1"/>
    <property type="molecule type" value="Genomic_DNA"/>
</dbReference>
<protein>
    <submittedName>
        <fullName evidence="2">Uncharacterized protein</fullName>
    </submittedName>
</protein>
<evidence type="ECO:0000256" key="1">
    <source>
        <dbReference type="SAM" id="MobiDB-lite"/>
    </source>
</evidence>
<feature type="region of interest" description="Disordered" evidence="1">
    <location>
        <begin position="1"/>
        <end position="34"/>
    </location>
</feature>